<dbReference type="EMBL" id="CP034463">
    <property type="protein sequence ID" value="AZP14928.1"/>
    <property type="molecule type" value="Genomic_DNA"/>
</dbReference>
<reference evidence="1 2" key="1">
    <citation type="submission" date="2018-12" db="EMBL/GenBank/DDBJ databases">
        <authorList>
            <person name="Li K."/>
        </authorList>
    </citation>
    <scope>NUCLEOTIDE SEQUENCE [LARGE SCALE GENOMIC DNA]</scope>
    <source>
        <strain evidence="2">CR22</strain>
    </source>
</reference>
<evidence type="ECO:0000313" key="2">
    <source>
        <dbReference type="Proteomes" id="UP000280197"/>
    </source>
</evidence>
<protein>
    <submittedName>
        <fullName evidence="1">Uncharacterized protein</fullName>
    </submittedName>
</protein>
<sequence length="98" mass="9996">MRPTPSASMASVDVVPVGALNIERLTSSCPDHTAHLLADRELFAELKSDGARTGATPGVAETAVVEVRSRHGRLASIQQTLGLAAPAAAVQPGGRLSG</sequence>
<evidence type="ECO:0000313" key="1">
    <source>
        <dbReference type="EMBL" id="AZP14928.1"/>
    </source>
</evidence>
<keyword evidence="2" id="KW-1185">Reference proteome</keyword>
<dbReference type="AlphaFoldDB" id="A0A3S9HS03"/>
<dbReference type="RefSeq" id="WP_126269315.1">
    <property type="nucleotide sequence ID" value="NZ_CP034463.1"/>
</dbReference>
<accession>A0A3S9HS03</accession>
<proteinExistence type="predicted"/>
<name>A0A3S9HS03_9ACTN</name>
<gene>
    <name evidence="1" type="ORF">EJC51_01450</name>
</gene>
<dbReference type="Proteomes" id="UP000280197">
    <property type="component" value="Chromosome"/>
</dbReference>
<dbReference type="KEGG" id="saqu:EJC51_01450"/>
<organism evidence="1 2">
    <name type="scientific">Streptomyces aquilus</name>
    <dbReference type="NCBI Taxonomy" id="2548456"/>
    <lineage>
        <taxon>Bacteria</taxon>
        <taxon>Bacillati</taxon>
        <taxon>Actinomycetota</taxon>
        <taxon>Actinomycetes</taxon>
        <taxon>Kitasatosporales</taxon>
        <taxon>Streptomycetaceae</taxon>
        <taxon>Streptomyces</taxon>
    </lineage>
</organism>